<evidence type="ECO:0000313" key="3">
    <source>
        <dbReference type="Proteomes" id="UP000076154"/>
    </source>
</evidence>
<keyword evidence="3" id="KW-1185">Reference proteome</keyword>
<name>A0A369K5S7_HYPMA</name>
<gene>
    <name evidence="2" type="ORF">Hypma_013756</name>
</gene>
<feature type="compositionally biased region" description="Basic and acidic residues" evidence="1">
    <location>
        <begin position="361"/>
        <end position="381"/>
    </location>
</feature>
<comment type="caution">
    <text evidence="2">The sequence shown here is derived from an EMBL/GenBank/DDBJ whole genome shotgun (WGS) entry which is preliminary data.</text>
</comment>
<feature type="region of interest" description="Disordered" evidence="1">
    <location>
        <begin position="41"/>
        <end position="104"/>
    </location>
</feature>
<dbReference type="Proteomes" id="UP000076154">
    <property type="component" value="Unassembled WGS sequence"/>
</dbReference>
<dbReference type="InParanoid" id="A0A369K5S7"/>
<dbReference type="OrthoDB" id="2855870at2759"/>
<protein>
    <submittedName>
        <fullName evidence="2">Nucleic-acid-binding protein from transposon X-element</fullName>
    </submittedName>
</protein>
<dbReference type="EMBL" id="LUEZ02000009">
    <property type="protein sequence ID" value="RDB29971.1"/>
    <property type="molecule type" value="Genomic_DNA"/>
</dbReference>
<feature type="compositionally biased region" description="Polar residues" evidence="1">
    <location>
        <begin position="54"/>
        <end position="65"/>
    </location>
</feature>
<sequence length="499" mass="53994">MISQSPQSPPSKVADSASVPQGDEVSRKAIAELTKAINLLNERMDGKLPPVAGKNNTSTPSNPQGAKTVLASGPVYKPTAKVPNRAPPSTVTPRPTMPKTPLDSHHPARLIVISRDGSLAQNRLSERQAVALINDRLALQDSSKHLRVASARYNHRSNLILMTREDQTGAELKSHAEKFIDILLPAGAQPNAIELVTDDRRYKVRVNGIWTGRENGRVHTPKEVAEELELNNPVIGKVIPIGLPKWMKADVDLREQEYSSVVLEFMSEDDANTLLATKRLAAYARFCEVVSHADRPPVLQCGNCWGIGHHAGRCKAPTKCRICAGAHSEKDHSIDIVMEEDGTTASRQTYTCANCGSNHPASDRRCPERARAAGVTKERETNTATGGGKTRPPRKKTNKAAQAAVPPQQNGDEEKGEKEGSGLQREGAEKEVEEEADGTEWGTVKSNTIHGSDSADHQKTKGVTAAAANRFAALQEDPNEVLPENHAHSEDPLTGIVPL</sequence>
<feature type="region of interest" description="Disordered" evidence="1">
    <location>
        <begin position="1"/>
        <end position="25"/>
    </location>
</feature>
<reference evidence="2" key="1">
    <citation type="submission" date="2018-04" db="EMBL/GenBank/DDBJ databases">
        <title>Whole genome sequencing of Hypsizygus marmoreus.</title>
        <authorList>
            <person name="Choi I.-G."/>
            <person name="Min B."/>
            <person name="Kim J.-G."/>
            <person name="Kim S."/>
            <person name="Oh Y.-L."/>
            <person name="Kong W.-S."/>
            <person name="Park H."/>
            <person name="Jeong J."/>
            <person name="Song E.-S."/>
        </authorList>
    </citation>
    <scope>NUCLEOTIDE SEQUENCE [LARGE SCALE GENOMIC DNA]</scope>
    <source>
        <strain evidence="2">51987-8</strain>
    </source>
</reference>
<proteinExistence type="predicted"/>
<organism evidence="2 3">
    <name type="scientific">Hypsizygus marmoreus</name>
    <name type="common">White beech mushroom</name>
    <name type="synonym">Agaricus marmoreus</name>
    <dbReference type="NCBI Taxonomy" id="39966"/>
    <lineage>
        <taxon>Eukaryota</taxon>
        <taxon>Fungi</taxon>
        <taxon>Dikarya</taxon>
        <taxon>Basidiomycota</taxon>
        <taxon>Agaricomycotina</taxon>
        <taxon>Agaricomycetes</taxon>
        <taxon>Agaricomycetidae</taxon>
        <taxon>Agaricales</taxon>
        <taxon>Tricholomatineae</taxon>
        <taxon>Lyophyllaceae</taxon>
        <taxon>Hypsizygus</taxon>
    </lineage>
</organism>
<evidence type="ECO:0000313" key="2">
    <source>
        <dbReference type="EMBL" id="RDB29971.1"/>
    </source>
</evidence>
<dbReference type="AlphaFoldDB" id="A0A369K5S7"/>
<evidence type="ECO:0000256" key="1">
    <source>
        <dbReference type="SAM" id="MobiDB-lite"/>
    </source>
</evidence>
<accession>A0A369K5S7</accession>
<feature type="compositionally biased region" description="Basic and acidic residues" evidence="1">
    <location>
        <begin position="412"/>
        <end position="430"/>
    </location>
</feature>
<feature type="region of interest" description="Disordered" evidence="1">
    <location>
        <begin position="357"/>
        <end position="499"/>
    </location>
</feature>